<dbReference type="InterPro" id="IPR016187">
    <property type="entry name" value="CTDL_fold"/>
</dbReference>
<dbReference type="SUPFAM" id="SSF56436">
    <property type="entry name" value="C-type lectin-like"/>
    <property type="match status" value="1"/>
</dbReference>
<accession>A0A8J7QRI0</accession>
<reference evidence="2" key="1">
    <citation type="submission" date="2021-03" db="EMBL/GenBank/DDBJ databases">
        <authorList>
            <person name="Wang G."/>
        </authorList>
    </citation>
    <scope>NUCLEOTIDE SEQUENCE</scope>
    <source>
        <strain evidence="2">KCTC 12899</strain>
    </source>
</reference>
<dbReference type="EMBL" id="JAFREP010000045">
    <property type="protein sequence ID" value="MBO1322885.1"/>
    <property type="molecule type" value="Genomic_DNA"/>
</dbReference>
<evidence type="ECO:0000313" key="3">
    <source>
        <dbReference type="Proteomes" id="UP000664417"/>
    </source>
</evidence>
<dbReference type="AlphaFoldDB" id="A0A8J7QRI0"/>
<gene>
    <name evidence="2" type="ORF">J3U88_30755</name>
</gene>
<dbReference type="PANTHER" id="PTHR23150:SF19">
    <property type="entry name" value="FORMYLGLYCINE-GENERATING ENZYME"/>
    <property type="match status" value="1"/>
</dbReference>
<dbReference type="InterPro" id="IPR051043">
    <property type="entry name" value="Sulfatase_Mod_Factor_Kinase"/>
</dbReference>
<sequence>MMRIRHIAPPAAFPYACTTAYGCDAYGIWQTVVVHGEAQTFRWCPPGSFTMGSPVTEHDHHEDEIQREIVLTKGFWLADTACNQALWTAVMGENPSQFKGETLPVERVSFGQCEAFLERWRRLCPDFPLRFPSEAEWEYACRAGMPTPFSFGETISSNQVNFDGDFPYLSRDPKGEDRGSTVAVKALPCNAWGLYQMHGNVWEWCGDWYDAYDPSDLVDPGGPLQGSMHVVRGGSFNDYARNCRSAYRYAFGPGFSWQRRGFRAAGGS</sequence>
<dbReference type="PANTHER" id="PTHR23150">
    <property type="entry name" value="SULFATASE MODIFYING FACTOR 1, 2"/>
    <property type="match status" value="1"/>
</dbReference>
<dbReference type="InterPro" id="IPR042095">
    <property type="entry name" value="SUMF_sf"/>
</dbReference>
<evidence type="ECO:0000313" key="2">
    <source>
        <dbReference type="EMBL" id="MBO1322885.1"/>
    </source>
</evidence>
<dbReference type="Gene3D" id="3.90.1580.10">
    <property type="entry name" value="paralog of FGE (formylglycine-generating enzyme)"/>
    <property type="match status" value="1"/>
</dbReference>
<proteinExistence type="predicted"/>
<keyword evidence="3" id="KW-1185">Reference proteome</keyword>
<name>A0A8J7QRI0_9BACT</name>
<evidence type="ECO:0000259" key="1">
    <source>
        <dbReference type="Pfam" id="PF03781"/>
    </source>
</evidence>
<dbReference type="Pfam" id="PF03781">
    <property type="entry name" value="FGE-sulfatase"/>
    <property type="match status" value="1"/>
</dbReference>
<comment type="caution">
    <text evidence="2">The sequence shown here is derived from an EMBL/GenBank/DDBJ whole genome shotgun (WGS) entry which is preliminary data.</text>
</comment>
<dbReference type="Proteomes" id="UP000664417">
    <property type="component" value="Unassembled WGS sequence"/>
</dbReference>
<dbReference type="PROSITE" id="PS51257">
    <property type="entry name" value="PROKAR_LIPOPROTEIN"/>
    <property type="match status" value="1"/>
</dbReference>
<dbReference type="InterPro" id="IPR005532">
    <property type="entry name" value="SUMF_dom"/>
</dbReference>
<feature type="domain" description="Sulfatase-modifying factor enzyme-like" evidence="1">
    <location>
        <begin position="43"/>
        <end position="265"/>
    </location>
</feature>
<organism evidence="2 3">
    <name type="scientific">Acanthopleuribacter pedis</name>
    <dbReference type="NCBI Taxonomy" id="442870"/>
    <lineage>
        <taxon>Bacteria</taxon>
        <taxon>Pseudomonadati</taxon>
        <taxon>Acidobacteriota</taxon>
        <taxon>Holophagae</taxon>
        <taxon>Acanthopleuribacterales</taxon>
        <taxon>Acanthopleuribacteraceae</taxon>
        <taxon>Acanthopleuribacter</taxon>
    </lineage>
</organism>
<dbReference type="GO" id="GO:0120147">
    <property type="term" value="F:formylglycine-generating oxidase activity"/>
    <property type="evidence" value="ECO:0007669"/>
    <property type="project" value="TreeGrafter"/>
</dbReference>
<protein>
    <submittedName>
        <fullName evidence="2">Formylglycine-generating enzyme family protein</fullName>
    </submittedName>
</protein>